<feature type="compositionally biased region" description="Basic and acidic residues" evidence="1">
    <location>
        <begin position="88"/>
        <end position="99"/>
    </location>
</feature>
<name>A0AAE9D830_CAEBR</name>
<organism evidence="3 4">
    <name type="scientific">Caenorhabditis briggsae</name>
    <dbReference type="NCBI Taxonomy" id="6238"/>
    <lineage>
        <taxon>Eukaryota</taxon>
        <taxon>Metazoa</taxon>
        <taxon>Ecdysozoa</taxon>
        <taxon>Nematoda</taxon>
        <taxon>Chromadorea</taxon>
        <taxon>Rhabditida</taxon>
        <taxon>Rhabditina</taxon>
        <taxon>Rhabditomorpha</taxon>
        <taxon>Rhabditoidea</taxon>
        <taxon>Rhabditidae</taxon>
        <taxon>Peloderinae</taxon>
        <taxon>Caenorhabditis</taxon>
    </lineage>
</organism>
<keyword evidence="2" id="KW-1133">Transmembrane helix</keyword>
<keyword evidence="2" id="KW-0812">Transmembrane</keyword>
<feature type="compositionally biased region" description="Basic and acidic residues" evidence="1">
    <location>
        <begin position="116"/>
        <end position="127"/>
    </location>
</feature>
<feature type="region of interest" description="Disordered" evidence="1">
    <location>
        <begin position="84"/>
        <end position="169"/>
    </location>
</feature>
<feature type="compositionally biased region" description="Polar residues" evidence="1">
    <location>
        <begin position="159"/>
        <end position="169"/>
    </location>
</feature>
<sequence>MGRSFSNKSINLACPNDITSTNLLTLIFIFINFYRFSLGIQVSIGNSSMMNFLSTFRLMIGISGPIVLIVLVLFMCSSKNKARKVGKKNPEVKSRSQEGRKKKALSAPNSDPAVIPKHEDVPVDPPKEVSTPAGPPIVKSNRKKNKKTETVSEAVLDPTQESQQGPGASVTITVCPTQEDDPSISAAKAAKSKIKEEYFDDQNDDDTLACVKSIEN</sequence>
<dbReference type="Proteomes" id="UP000827892">
    <property type="component" value="Chromosome IV"/>
</dbReference>
<reference evidence="3 4" key="1">
    <citation type="submission" date="2022-05" db="EMBL/GenBank/DDBJ databases">
        <title>Chromosome-level reference genomes for two strains of Caenorhabditis briggsae: an improved platform for comparative genomics.</title>
        <authorList>
            <person name="Stevens L."/>
            <person name="Andersen E.C."/>
        </authorList>
    </citation>
    <scope>NUCLEOTIDE SEQUENCE [LARGE SCALE GENOMIC DNA]</scope>
    <source>
        <strain evidence="3">QX1410_ONT</strain>
        <tissue evidence="3">Whole-organism</tissue>
    </source>
</reference>
<feature type="transmembrane region" description="Helical" evidence="2">
    <location>
        <begin position="56"/>
        <end position="76"/>
    </location>
</feature>
<evidence type="ECO:0000313" key="3">
    <source>
        <dbReference type="EMBL" id="ULT98285.1"/>
    </source>
</evidence>
<proteinExistence type="predicted"/>
<evidence type="ECO:0000256" key="2">
    <source>
        <dbReference type="SAM" id="Phobius"/>
    </source>
</evidence>
<accession>A0AAE9D830</accession>
<feature type="transmembrane region" description="Helical" evidence="2">
    <location>
        <begin position="21"/>
        <end position="44"/>
    </location>
</feature>
<dbReference type="EMBL" id="CP090894">
    <property type="protein sequence ID" value="ULT98285.1"/>
    <property type="molecule type" value="Genomic_DNA"/>
</dbReference>
<dbReference type="AlphaFoldDB" id="A0AAE9D830"/>
<evidence type="ECO:0000256" key="1">
    <source>
        <dbReference type="SAM" id="MobiDB-lite"/>
    </source>
</evidence>
<gene>
    <name evidence="3" type="ORF">L3Y34_005829</name>
</gene>
<keyword evidence="2" id="KW-0472">Membrane</keyword>
<evidence type="ECO:0000313" key="4">
    <source>
        <dbReference type="Proteomes" id="UP000827892"/>
    </source>
</evidence>
<protein>
    <submittedName>
        <fullName evidence="3">Uncharacterized protein</fullName>
    </submittedName>
</protein>